<evidence type="ECO:0000313" key="2">
    <source>
        <dbReference type="EMBL" id="KAG6434837.1"/>
    </source>
</evidence>
<feature type="transmembrane region" description="Helical" evidence="1">
    <location>
        <begin position="21"/>
        <end position="40"/>
    </location>
</feature>
<keyword evidence="1" id="KW-0812">Transmembrane</keyword>
<accession>A0A8X9A9M5</accession>
<evidence type="ECO:0000256" key="1">
    <source>
        <dbReference type="SAM" id="Phobius"/>
    </source>
</evidence>
<feature type="transmembrane region" description="Helical" evidence="1">
    <location>
        <begin position="116"/>
        <end position="139"/>
    </location>
</feature>
<reference evidence="2" key="2">
    <citation type="submission" date="2020-08" db="EMBL/GenBank/DDBJ databases">
        <title>Plant Genome Project.</title>
        <authorList>
            <person name="Zhang R.-G."/>
        </authorList>
    </citation>
    <scope>NUCLEOTIDE SEQUENCE</scope>
    <source>
        <strain evidence="2">Huo1</strain>
        <tissue evidence="2">Leaf</tissue>
    </source>
</reference>
<reference evidence="2" key="1">
    <citation type="submission" date="2018-01" db="EMBL/GenBank/DDBJ databases">
        <authorList>
            <person name="Mao J.F."/>
        </authorList>
    </citation>
    <scope>NUCLEOTIDE SEQUENCE</scope>
    <source>
        <strain evidence="2">Huo1</strain>
        <tissue evidence="2">Leaf</tissue>
    </source>
</reference>
<dbReference type="PANTHER" id="PTHR34950">
    <property type="entry name" value="OS04G0457400 PROTEIN"/>
    <property type="match status" value="1"/>
</dbReference>
<dbReference type="EMBL" id="PNBA02000002">
    <property type="protein sequence ID" value="KAG6434837.1"/>
    <property type="molecule type" value="Genomic_DNA"/>
</dbReference>
<evidence type="ECO:0000313" key="3">
    <source>
        <dbReference type="Proteomes" id="UP000298416"/>
    </source>
</evidence>
<proteinExistence type="predicted"/>
<keyword evidence="3" id="KW-1185">Reference proteome</keyword>
<organism evidence="2">
    <name type="scientific">Salvia splendens</name>
    <name type="common">Scarlet sage</name>
    <dbReference type="NCBI Taxonomy" id="180675"/>
    <lineage>
        <taxon>Eukaryota</taxon>
        <taxon>Viridiplantae</taxon>
        <taxon>Streptophyta</taxon>
        <taxon>Embryophyta</taxon>
        <taxon>Tracheophyta</taxon>
        <taxon>Spermatophyta</taxon>
        <taxon>Magnoliopsida</taxon>
        <taxon>eudicotyledons</taxon>
        <taxon>Gunneridae</taxon>
        <taxon>Pentapetalae</taxon>
        <taxon>asterids</taxon>
        <taxon>lamiids</taxon>
        <taxon>Lamiales</taxon>
        <taxon>Lamiaceae</taxon>
        <taxon>Nepetoideae</taxon>
        <taxon>Mentheae</taxon>
        <taxon>Salviinae</taxon>
        <taxon>Salvia</taxon>
        <taxon>Salvia subgen. Calosphace</taxon>
        <taxon>core Calosphace</taxon>
    </lineage>
</organism>
<dbReference type="PANTHER" id="PTHR34950:SF15">
    <property type="entry name" value="REMORIN C-TERMINAL DOMAIN-CONTAINING PROTEIN"/>
    <property type="match status" value="1"/>
</dbReference>
<keyword evidence="1" id="KW-0472">Membrane</keyword>
<sequence>MIVRLTIKSIASLRGVPISRDAFIVSILLSPGVLPIHGWVPVVTTANLPGLSVSVARWSTSTSLIAAFPEAVAATTSLISPTSATQRFVPVVEVPVSTIRAPIILPIWIGFFKFRIVSLVVAISTMSMANSGLVEAYMMRKLHKEKMKKMEASNYELKSNEGNQNKSDDSCDKSGGGCFYLFSFKKVHPNTPSAHS</sequence>
<keyword evidence="1" id="KW-1133">Transmembrane helix</keyword>
<gene>
    <name evidence="2" type="ORF">SASPL_106481</name>
</gene>
<comment type="caution">
    <text evidence="2">The sequence shown here is derived from an EMBL/GenBank/DDBJ whole genome shotgun (WGS) entry which is preliminary data.</text>
</comment>
<name>A0A8X9A9M5_SALSN</name>
<dbReference type="Proteomes" id="UP000298416">
    <property type="component" value="Unassembled WGS sequence"/>
</dbReference>
<protein>
    <submittedName>
        <fullName evidence="2">Uncharacterized protein</fullName>
    </submittedName>
</protein>
<dbReference type="AlphaFoldDB" id="A0A8X9A9M5"/>